<evidence type="ECO:0000313" key="2">
    <source>
        <dbReference type="Proteomes" id="UP001605036"/>
    </source>
</evidence>
<dbReference type="EMBL" id="JBHFFA010000006">
    <property type="protein sequence ID" value="KAL2620619.1"/>
    <property type="molecule type" value="Genomic_DNA"/>
</dbReference>
<comment type="caution">
    <text evidence="1">The sequence shown here is derived from an EMBL/GenBank/DDBJ whole genome shotgun (WGS) entry which is preliminary data.</text>
</comment>
<protein>
    <submittedName>
        <fullName evidence="1">Uncharacterized protein</fullName>
    </submittedName>
</protein>
<reference evidence="1 2" key="1">
    <citation type="submission" date="2024-09" db="EMBL/GenBank/DDBJ databases">
        <title>Chromosome-scale assembly of Riccia fluitans.</title>
        <authorList>
            <person name="Paukszto L."/>
            <person name="Sawicki J."/>
            <person name="Karawczyk K."/>
            <person name="Piernik-Szablinska J."/>
            <person name="Szczecinska M."/>
            <person name="Mazdziarz M."/>
        </authorList>
    </citation>
    <scope>NUCLEOTIDE SEQUENCE [LARGE SCALE GENOMIC DNA]</scope>
    <source>
        <strain evidence="1">Rf_01</strain>
        <tissue evidence="1">Aerial parts of the thallus</tissue>
    </source>
</reference>
<name>A0ABD1Y2H8_9MARC</name>
<dbReference type="AlphaFoldDB" id="A0ABD1Y2H8"/>
<dbReference type="Proteomes" id="UP001605036">
    <property type="component" value="Unassembled WGS sequence"/>
</dbReference>
<organism evidence="1 2">
    <name type="scientific">Riccia fluitans</name>
    <dbReference type="NCBI Taxonomy" id="41844"/>
    <lineage>
        <taxon>Eukaryota</taxon>
        <taxon>Viridiplantae</taxon>
        <taxon>Streptophyta</taxon>
        <taxon>Embryophyta</taxon>
        <taxon>Marchantiophyta</taxon>
        <taxon>Marchantiopsida</taxon>
        <taxon>Marchantiidae</taxon>
        <taxon>Marchantiales</taxon>
        <taxon>Ricciaceae</taxon>
        <taxon>Riccia</taxon>
    </lineage>
</organism>
<accession>A0ABD1Y2H8</accession>
<evidence type="ECO:0000313" key="1">
    <source>
        <dbReference type="EMBL" id="KAL2620619.1"/>
    </source>
</evidence>
<sequence>MSIRHGALPAVALRVERADERATESAERAGVLQWPAAALRMATRTAASALLAAALHAAAILKRPRGYFQVCEWERERVIHIALLDRASQLYSEEW</sequence>
<keyword evidence="2" id="KW-1185">Reference proteome</keyword>
<proteinExistence type="predicted"/>
<gene>
    <name evidence="1" type="ORF">R1flu_000824</name>
</gene>